<evidence type="ECO:0000256" key="2">
    <source>
        <dbReference type="ARBA" id="ARBA00023054"/>
    </source>
</evidence>
<protein>
    <submittedName>
        <fullName evidence="5">Cerebellar deration related protein 2</fullName>
    </submittedName>
</protein>
<dbReference type="Proteomes" id="UP000472240">
    <property type="component" value="Unplaced"/>
</dbReference>
<feature type="region of interest" description="Disordered" evidence="4">
    <location>
        <begin position="469"/>
        <end position="512"/>
    </location>
</feature>
<gene>
    <name evidence="5" type="primary">CDR2</name>
</gene>
<dbReference type="Ensembl" id="ENSRFET00010036336.1">
    <property type="protein sequence ID" value="ENSRFEP00010033549.1"/>
    <property type="gene ID" value="ENSRFEG00010022063.1"/>
</dbReference>
<dbReference type="AlphaFoldDB" id="A0A671GD19"/>
<dbReference type="InParanoid" id="A0A671GD19"/>
<evidence type="ECO:0000256" key="1">
    <source>
        <dbReference type="ARBA" id="ARBA00009019"/>
    </source>
</evidence>
<feature type="compositionally biased region" description="Low complexity" evidence="4">
    <location>
        <begin position="68"/>
        <end position="78"/>
    </location>
</feature>
<dbReference type="InterPro" id="IPR026079">
    <property type="entry name" value="CDR2"/>
</dbReference>
<evidence type="ECO:0000256" key="4">
    <source>
        <dbReference type="SAM" id="MobiDB-lite"/>
    </source>
</evidence>
<feature type="region of interest" description="Disordered" evidence="4">
    <location>
        <begin position="29"/>
        <end position="103"/>
    </location>
</feature>
<accession>A0A671GD19</accession>
<dbReference type="PANTHER" id="PTHR19232:SF1">
    <property type="entry name" value="CEREBELLAR DEGENERATION-RELATED PROTEIN 2"/>
    <property type="match status" value="1"/>
</dbReference>
<dbReference type="GeneTree" id="ENSGT00390000018570"/>
<feature type="compositionally biased region" description="Pro residues" evidence="4">
    <location>
        <begin position="490"/>
        <end position="512"/>
    </location>
</feature>
<evidence type="ECO:0000256" key="3">
    <source>
        <dbReference type="SAM" id="Coils"/>
    </source>
</evidence>
<keyword evidence="6" id="KW-1185">Reference proteome</keyword>
<organism evidence="5 6">
    <name type="scientific">Rhinolophus ferrumequinum</name>
    <name type="common">Greater horseshoe bat</name>
    <dbReference type="NCBI Taxonomy" id="59479"/>
    <lineage>
        <taxon>Eukaryota</taxon>
        <taxon>Metazoa</taxon>
        <taxon>Chordata</taxon>
        <taxon>Craniata</taxon>
        <taxon>Vertebrata</taxon>
        <taxon>Euteleostomi</taxon>
        <taxon>Mammalia</taxon>
        <taxon>Eutheria</taxon>
        <taxon>Laurasiatheria</taxon>
        <taxon>Chiroptera</taxon>
        <taxon>Yinpterochiroptera</taxon>
        <taxon>Rhinolophoidea</taxon>
        <taxon>Rhinolophidae</taxon>
        <taxon>Rhinolophinae</taxon>
        <taxon>Rhinolophus</taxon>
    </lineage>
</organism>
<dbReference type="PANTHER" id="PTHR19232">
    <property type="entry name" value="CENTROCORTIN FAMILY MEMBER"/>
    <property type="match status" value="1"/>
</dbReference>
<dbReference type="OMA" id="GCRARQK"/>
<dbReference type="GO" id="GO:0005737">
    <property type="term" value="C:cytoplasm"/>
    <property type="evidence" value="ECO:0007669"/>
    <property type="project" value="Ensembl"/>
</dbReference>
<name>A0A671GD19_RHIFE</name>
<dbReference type="FunCoup" id="A0A671GD19">
    <property type="interactions" value="370"/>
</dbReference>
<proteinExistence type="inferred from homology"/>
<evidence type="ECO:0000313" key="5">
    <source>
        <dbReference type="Ensembl" id="ENSRFEP00010033549.1"/>
    </source>
</evidence>
<comment type="similarity">
    <text evidence="1">Belongs to the CDR2 family.</text>
</comment>
<feature type="region of interest" description="Disordered" evidence="4">
    <location>
        <begin position="239"/>
        <end position="259"/>
    </location>
</feature>
<reference evidence="5" key="2">
    <citation type="submission" date="2025-09" db="UniProtKB">
        <authorList>
            <consortium name="Ensembl"/>
        </authorList>
    </citation>
    <scope>IDENTIFICATION</scope>
</reference>
<feature type="coiled-coil region" evidence="3">
    <location>
        <begin position="306"/>
        <end position="340"/>
    </location>
</feature>
<sequence>MQPPSGSLLPKCHVGCRCCARSRLRAPAGVLAPGCRPSGPLGLRTRVRKPVRGSGGARAALDRRRGGASRPRAALAEDGGTGGEPGAAAEAGRRQRAPLPPGEPAEMLAESVVEEFEVEEEPWYDNRDLQQDLQLAAELGKTLLDRNTELEESLQQMYTTNQEQLQEIEYLSKQVELLRQVNEQHAKVYEQLDVTARELEETNQKLVAESKASQHKILSLTETIECLQGHVDQLQSQVDELKSSQRRRSQGKCDQNKPAPSFSGLKELYDLRQHFVYDHVFAEKITSWPSQQSPDEEEHEHLKRAVAMLQAQLSLERQKRASLEEEYGLVLAENGELEQQLGAAGAYRARALELEAEVAEMRRVLRAERPPGGGLERLVPDALLGAFREPSASLLEEMLLTGPAAAPGPLRRSSSDTALGGDAVQGHDETCVRRVQAGRQRGVCPLHEVDTQYSALREKYDELLRKCQPPADARSHKAVQTSRAAASAPGPAPVPVPAEPPGSPASAPPPLPEYKALFQEIFSCIEKSKQEIDAQRTKYRSAPSHS</sequence>
<evidence type="ECO:0000313" key="6">
    <source>
        <dbReference type="Proteomes" id="UP000472240"/>
    </source>
</evidence>
<reference evidence="5" key="1">
    <citation type="submission" date="2025-08" db="UniProtKB">
        <authorList>
            <consortium name="Ensembl"/>
        </authorList>
    </citation>
    <scope>IDENTIFICATION</scope>
</reference>
<feature type="region of interest" description="Disordered" evidence="4">
    <location>
        <begin position="405"/>
        <end position="424"/>
    </location>
</feature>
<keyword evidence="2 3" id="KW-0175">Coiled coil</keyword>